<dbReference type="OrthoDB" id="10014807at2759"/>
<dbReference type="EMBL" id="CACRXK020002170">
    <property type="protein sequence ID" value="CAB3993022.1"/>
    <property type="molecule type" value="Genomic_DNA"/>
</dbReference>
<dbReference type="AlphaFoldDB" id="A0A6S7GSP6"/>
<keyword evidence="2" id="KW-1185">Reference proteome</keyword>
<name>A0A6S7GSP6_PARCT</name>
<gene>
    <name evidence="1" type="ORF">PACLA_8A058944</name>
</gene>
<comment type="caution">
    <text evidence="1">The sequence shown here is derived from an EMBL/GenBank/DDBJ whole genome shotgun (WGS) entry which is preliminary data.</text>
</comment>
<organism evidence="1 2">
    <name type="scientific">Paramuricea clavata</name>
    <name type="common">Red gorgonian</name>
    <name type="synonym">Violescent sea-whip</name>
    <dbReference type="NCBI Taxonomy" id="317549"/>
    <lineage>
        <taxon>Eukaryota</taxon>
        <taxon>Metazoa</taxon>
        <taxon>Cnidaria</taxon>
        <taxon>Anthozoa</taxon>
        <taxon>Octocorallia</taxon>
        <taxon>Malacalcyonacea</taxon>
        <taxon>Plexauridae</taxon>
        <taxon>Paramuricea</taxon>
    </lineage>
</organism>
<accession>A0A6S7GSP6</accession>
<proteinExistence type="predicted"/>
<evidence type="ECO:0000313" key="2">
    <source>
        <dbReference type="Proteomes" id="UP001152795"/>
    </source>
</evidence>
<sequence>GLQQSLTRVLTNVQDLHPEDVLSDVSVLSGIDSWKPMSMKPSNVLTSMVSTAARVYYTHQPQTMIHSDEELDVRSLETGNREYDNVRSSVQGMECRRTSIDSVNDDDTTISVSSADEFVFKQELANLDTMIARLQDSLRSK</sequence>
<protein>
    <submittedName>
        <fullName evidence="1">Uncharacterized protein</fullName>
    </submittedName>
</protein>
<evidence type="ECO:0000313" key="1">
    <source>
        <dbReference type="EMBL" id="CAB3993022.1"/>
    </source>
</evidence>
<dbReference type="Proteomes" id="UP001152795">
    <property type="component" value="Unassembled WGS sequence"/>
</dbReference>
<reference evidence="1" key="1">
    <citation type="submission" date="2020-04" db="EMBL/GenBank/DDBJ databases">
        <authorList>
            <person name="Alioto T."/>
            <person name="Alioto T."/>
            <person name="Gomez Garrido J."/>
        </authorList>
    </citation>
    <scope>NUCLEOTIDE SEQUENCE</scope>
    <source>
        <strain evidence="1">A484AB</strain>
    </source>
</reference>
<feature type="non-terminal residue" evidence="1">
    <location>
        <position position="1"/>
    </location>
</feature>